<comment type="similarity">
    <text evidence="1">Belongs to the PrpD family.</text>
</comment>
<evidence type="ECO:0000256" key="1">
    <source>
        <dbReference type="ARBA" id="ARBA00006174"/>
    </source>
</evidence>
<dbReference type="RefSeq" id="WP_344615132.1">
    <property type="nucleotide sequence ID" value="NZ_BAAARV010000046.1"/>
</dbReference>
<dbReference type="InterPro" id="IPR042183">
    <property type="entry name" value="MmgE/PrpD_sf_1"/>
</dbReference>
<gene>
    <name evidence="4" type="ORF">GCM10010170_052120</name>
</gene>
<organism evidence="4 5">
    <name type="scientific">Dactylosporangium salmoneum</name>
    <dbReference type="NCBI Taxonomy" id="53361"/>
    <lineage>
        <taxon>Bacteria</taxon>
        <taxon>Bacillati</taxon>
        <taxon>Actinomycetota</taxon>
        <taxon>Actinomycetes</taxon>
        <taxon>Micromonosporales</taxon>
        <taxon>Micromonosporaceae</taxon>
        <taxon>Dactylosporangium</taxon>
    </lineage>
</organism>
<proteinExistence type="inferred from homology"/>
<evidence type="ECO:0000313" key="4">
    <source>
        <dbReference type="EMBL" id="GAA2358411.1"/>
    </source>
</evidence>
<dbReference type="Pfam" id="PF19305">
    <property type="entry name" value="MmgE_PrpD_C"/>
    <property type="match status" value="1"/>
</dbReference>
<evidence type="ECO:0000313" key="5">
    <source>
        <dbReference type="Proteomes" id="UP001501444"/>
    </source>
</evidence>
<sequence>MTPTTVEALAGFVADHARRALPDDVNDYAKLVLLDTVVAGLGAVATERGRMAARLAARMAGGDSASVFGSPERTTVTSAAYANADLMNVLDADETFFNGAHFAAMGIAAALAQAESRHASGAELVRATALSFEVSARLNLGTSLMEYDGNTFRFSKLSSHGYAALGAVAGYGVVSGFDAHRYGNAFGLATWLAPTAKNGFMSQRRRFNSLKYAPNGQIAAAGVTAAMMAEEGYEGDLTTLDTEPGFFEAQGYFSGSRAAILAELGTKWWITETSLKPYPACRYTNAALDALLDLQRRENIGADDIERIEIRLSPAAYSISQFRDPLRDIPADHVAPFHGQFNAPQLAAVALLGIPPGPKWFEPSLSQDPAVRALAAKVSTAPDPQLAEEWQQTITSGTGEKVRRTRGSLTVLARGKEHVVESDYAMGDPWSDQTRADWDFVANKLDSFCGDILDSGQRRTLLRTVRDLESVADVATELAPLWRAAG</sequence>
<feature type="domain" description="MmgE/PrpD C-terminal" evidence="3">
    <location>
        <begin position="278"/>
        <end position="468"/>
    </location>
</feature>
<dbReference type="InterPro" id="IPR036148">
    <property type="entry name" value="MmgE/PrpD_sf"/>
</dbReference>
<evidence type="ECO:0000259" key="2">
    <source>
        <dbReference type="Pfam" id="PF03972"/>
    </source>
</evidence>
<name>A0ABN3GQT6_9ACTN</name>
<dbReference type="InterPro" id="IPR042188">
    <property type="entry name" value="MmgE/PrpD_sf_2"/>
</dbReference>
<dbReference type="InterPro" id="IPR005656">
    <property type="entry name" value="MmgE_PrpD"/>
</dbReference>
<dbReference type="PANTHER" id="PTHR16943">
    <property type="entry name" value="2-METHYLCITRATE DEHYDRATASE-RELATED"/>
    <property type="match status" value="1"/>
</dbReference>
<dbReference type="Proteomes" id="UP001501444">
    <property type="component" value="Unassembled WGS sequence"/>
</dbReference>
<dbReference type="InterPro" id="IPR045336">
    <property type="entry name" value="MmgE_PrpD_N"/>
</dbReference>
<reference evidence="4 5" key="1">
    <citation type="journal article" date="2019" name="Int. J. Syst. Evol. Microbiol.">
        <title>The Global Catalogue of Microorganisms (GCM) 10K type strain sequencing project: providing services to taxonomists for standard genome sequencing and annotation.</title>
        <authorList>
            <consortium name="The Broad Institute Genomics Platform"/>
            <consortium name="The Broad Institute Genome Sequencing Center for Infectious Disease"/>
            <person name="Wu L."/>
            <person name="Ma J."/>
        </authorList>
    </citation>
    <scope>NUCLEOTIDE SEQUENCE [LARGE SCALE GENOMIC DNA]</scope>
    <source>
        <strain evidence="4 5">JCM 3272</strain>
    </source>
</reference>
<dbReference type="InterPro" id="IPR045337">
    <property type="entry name" value="MmgE_PrpD_C"/>
</dbReference>
<dbReference type="SUPFAM" id="SSF103378">
    <property type="entry name" value="2-methylcitrate dehydratase PrpD"/>
    <property type="match status" value="1"/>
</dbReference>
<accession>A0ABN3GQT6</accession>
<dbReference type="PANTHER" id="PTHR16943:SF8">
    <property type="entry name" value="2-METHYLCITRATE DEHYDRATASE"/>
    <property type="match status" value="1"/>
</dbReference>
<dbReference type="Gene3D" id="3.30.1330.120">
    <property type="entry name" value="2-methylcitrate dehydratase PrpD"/>
    <property type="match status" value="1"/>
</dbReference>
<dbReference type="Pfam" id="PF03972">
    <property type="entry name" value="MmgE_PrpD_N"/>
    <property type="match status" value="1"/>
</dbReference>
<dbReference type="EMBL" id="BAAARV010000046">
    <property type="protein sequence ID" value="GAA2358411.1"/>
    <property type="molecule type" value="Genomic_DNA"/>
</dbReference>
<feature type="domain" description="MmgE/PrpD N-terminal" evidence="2">
    <location>
        <begin position="7"/>
        <end position="249"/>
    </location>
</feature>
<dbReference type="Gene3D" id="1.10.4100.10">
    <property type="entry name" value="2-methylcitrate dehydratase PrpD"/>
    <property type="match status" value="1"/>
</dbReference>
<protein>
    <submittedName>
        <fullName evidence="4">MmgE/PrpD family protein</fullName>
    </submittedName>
</protein>
<keyword evidence="5" id="KW-1185">Reference proteome</keyword>
<evidence type="ECO:0000259" key="3">
    <source>
        <dbReference type="Pfam" id="PF19305"/>
    </source>
</evidence>
<comment type="caution">
    <text evidence="4">The sequence shown here is derived from an EMBL/GenBank/DDBJ whole genome shotgun (WGS) entry which is preliminary data.</text>
</comment>